<name>A0A3G4ZZ28_9VIRU</name>
<organism evidence="1">
    <name type="scientific">Gaeavirus sp</name>
    <dbReference type="NCBI Taxonomy" id="2487767"/>
    <lineage>
        <taxon>Viruses</taxon>
        <taxon>Varidnaviria</taxon>
        <taxon>Bamfordvirae</taxon>
        <taxon>Nucleocytoviricota</taxon>
        <taxon>Megaviricetes</taxon>
        <taxon>Imitervirales</taxon>
        <taxon>Mimiviridae</taxon>
        <taxon>Klosneuvirinae</taxon>
    </lineage>
</organism>
<protein>
    <submittedName>
        <fullName evidence="1">Uncharacterized protein</fullName>
    </submittedName>
</protein>
<dbReference type="EMBL" id="MK072212">
    <property type="protein sequence ID" value="AYV80185.1"/>
    <property type="molecule type" value="Genomic_DNA"/>
</dbReference>
<proteinExistence type="predicted"/>
<evidence type="ECO:0000313" key="1">
    <source>
        <dbReference type="EMBL" id="AYV80185.1"/>
    </source>
</evidence>
<gene>
    <name evidence="1" type="ORF">Gaeavirus14_15</name>
</gene>
<accession>A0A3G4ZZ28</accession>
<reference evidence="1" key="1">
    <citation type="submission" date="2018-10" db="EMBL/GenBank/DDBJ databases">
        <title>Hidden diversity of soil giant viruses.</title>
        <authorList>
            <person name="Schulz F."/>
            <person name="Alteio L."/>
            <person name="Goudeau D."/>
            <person name="Ryan E.M."/>
            <person name="Malmstrom R.R."/>
            <person name="Blanchard J."/>
            <person name="Woyke T."/>
        </authorList>
    </citation>
    <scope>NUCLEOTIDE SEQUENCE</scope>
    <source>
        <strain evidence="1">GAV1</strain>
    </source>
</reference>
<sequence>MTISDLEAKNRMTDDDIRLRFTKLPYGCIVLNNKDDIIISSSS</sequence>